<organism evidence="2 3">
    <name type="scientific">Bordetella petrii (strain ATCC BAA-461 / DSM 12804 / CCUG 43448 / CIP 107267 / Se-1111R)</name>
    <dbReference type="NCBI Taxonomy" id="340100"/>
    <lineage>
        <taxon>Bacteria</taxon>
        <taxon>Pseudomonadati</taxon>
        <taxon>Pseudomonadota</taxon>
        <taxon>Betaproteobacteria</taxon>
        <taxon>Burkholderiales</taxon>
        <taxon>Alcaligenaceae</taxon>
        <taxon>Bordetella</taxon>
    </lineage>
</organism>
<feature type="chain" id="PRO_5002739472" description="Secreted protein" evidence="1">
    <location>
        <begin position="34"/>
        <end position="397"/>
    </location>
</feature>
<name>A9HVH7_BORPD</name>
<sequence>MSSSVQSIAMSGLRRLAAAGMTALAISAPPAGAQEARDVFKTEIFLSPYSELGDATDQYPRLNGRILALTGYTNYFGIRDDNGQIPRSHWTSTQPQVESAFVLQLTNRFSIRAKATLDSATDETKDNAFSDLGAQLNNLFAAYTADHYALYGGKMDLGYGDAWHVIDGLYSGFTEGSEYRGAIGVGGRYTLDTAAAGSHSFAAVLFKRDDGGLSQRLSFDDGLLKADAPPTFSDRMQSFIVSYDFRRLPGLEGISGGVDAGRLHAQPGYGDSSNIVSARLRYDAPLGRRWNLGWYNEATYASAFRGAPVSNGNGVTSVALSRDRWQFVVTAAARKLSGSDEKLARYGLRGGWDWAFSGAATYVLPAGFIVQAGLTRQRDQSLIINQGVFRIAYQAEF</sequence>
<protein>
    <recommendedName>
        <fullName evidence="4">Secreted protein</fullName>
    </recommendedName>
</protein>
<dbReference type="EMBL" id="AM902716">
    <property type="protein sequence ID" value="CAP40348.1"/>
    <property type="molecule type" value="Genomic_DNA"/>
</dbReference>
<dbReference type="AlphaFoldDB" id="A9HVH7"/>
<dbReference type="KEGG" id="bpt:Bpet0017"/>
<feature type="signal peptide" evidence="1">
    <location>
        <begin position="1"/>
        <end position="33"/>
    </location>
</feature>
<accession>A9HVH7</accession>
<dbReference type="eggNOG" id="ENOG5032QC2">
    <property type="taxonomic scope" value="Bacteria"/>
</dbReference>
<dbReference type="Proteomes" id="UP000001225">
    <property type="component" value="Chromosome"/>
</dbReference>
<evidence type="ECO:0000256" key="1">
    <source>
        <dbReference type="SAM" id="SignalP"/>
    </source>
</evidence>
<evidence type="ECO:0000313" key="2">
    <source>
        <dbReference type="EMBL" id="CAP40348.1"/>
    </source>
</evidence>
<dbReference type="STRING" id="94624.Bpet0017"/>
<keyword evidence="3" id="KW-1185">Reference proteome</keyword>
<evidence type="ECO:0008006" key="4">
    <source>
        <dbReference type="Google" id="ProtNLM"/>
    </source>
</evidence>
<proteinExistence type="predicted"/>
<evidence type="ECO:0000313" key="3">
    <source>
        <dbReference type="Proteomes" id="UP000001225"/>
    </source>
</evidence>
<gene>
    <name evidence="2" type="ordered locus">Bpet0017</name>
</gene>
<reference evidence="2 3" key="1">
    <citation type="journal article" date="2008" name="BMC Genomics">
        <title>The missing link: Bordetella petrii is endowed with both the metabolic versatility of environmental bacteria and virulence traits of pathogenic Bordetellae.</title>
        <authorList>
            <person name="Gross R."/>
            <person name="Guzman C.A."/>
            <person name="Sebaihia M."/>
            <person name="Martins Dos Santos V.A."/>
            <person name="Pieper D.H."/>
            <person name="Koebnik R."/>
            <person name="Lechner M."/>
            <person name="Bartels D."/>
            <person name="Buhrmester J."/>
            <person name="Choudhuri J.V."/>
            <person name="Ebensen T."/>
            <person name="Gaigalat L."/>
            <person name="Herrmann S."/>
            <person name="Khachane A.N."/>
            <person name="Larisch C."/>
            <person name="Link S."/>
            <person name="Linke B."/>
            <person name="Meyer F."/>
            <person name="Mormann S."/>
            <person name="Nakunst D."/>
            <person name="Rueckert C."/>
            <person name="Schneiker-Bekel S."/>
            <person name="Schulze K."/>
            <person name="Vorhoelter F.J."/>
            <person name="Yevsa T."/>
            <person name="Engle J.T."/>
            <person name="Goldman W.E."/>
            <person name="Puehler A."/>
            <person name="Goebel U.B."/>
            <person name="Goesmann A."/>
            <person name="Bloecker H."/>
            <person name="Kaiser O."/>
            <person name="Martinez-Arias R."/>
        </authorList>
    </citation>
    <scope>NUCLEOTIDE SEQUENCE [LARGE SCALE GENOMIC DNA]</scope>
    <source>
        <strain evidence="3">ATCC BAA-461 / DSM 12804 / CCUG 43448 / CIP 107267 / Se-1111R</strain>
    </source>
</reference>
<keyword evidence="1" id="KW-0732">Signal</keyword>